<dbReference type="Gene3D" id="2.30.110.10">
    <property type="entry name" value="Electron Transport, Fmn-binding Protein, Chain A"/>
    <property type="match status" value="1"/>
</dbReference>
<dbReference type="RefSeq" id="WP_201177741.1">
    <property type="nucleotide sequence ID" value="NZ_JAEPWM010000017.1"/>
</dbReference>
<accession>A0A934WQF4</accession>
<comment type="caution">
    <text evidence="2">The sequence shown here is derived from an EMBL/GenBank/DDBJ whole genome shotgun (WGS) entry which is preliminary data.</text>
</comment>
<dbReference type="AlphaFoldDB" id="A0A934WQF4"/>
<name>A0A934WQF4_9BURK</name>
<reference evidence="2" key="1">
    <citation type="journal article" date="2012" name="J. Microbiol. Biotechnol.">
        <title>Ramlibacter ginsenosidimutans sp. nov., with ginsenoside-converting activity.</title>
        <authorList>
            <person name="Wang L."/>
            <person name="An D.S."/>
            <person name="Kim S.G."/>
            <person name="Jin F.X."/>
            <person name="Kim S.C."/>
            <person name="Lee S.T."/>
            <person name="Im W.T."/>
        </authorList>
    </citation>
    <scope>NUCLEOTIDE SEQUENCE</scope>
    <source>
        <strain evidence="2">KACC 17527</strain>
    </source>
</reference>
<dbReference type="InterPro" id="IPR012349">
    <property type="entry name" value="Split_barrel_FMN-bd"/>
</dbReference>
<evidence type="ECO:0000313" key="2">
    <source>
        <dbReference type="EMBL" id="MBK6009272.1"/>
    </source>
</evidence>
<dbReference type="SUPFAM" id="SSF50475">
    <property type="entry name" value="FMN-binding split barrel"/>
    <property type="match status" value="1"/>
</dbReference>
<evidence type="ECO:0000313" key="3">
    <source>
        <dbReference type="Proteomes" id="UP000630528"/>
    </source>
</evidence>
<dbReference type="EMBL" id="JAEPWM010000017">
    <property type="protein sequence ID" value="MBK6009272.1"/>
    <property type="molecule type" value="Genomic_DNA"/>
</dbReference>
<proteinExistence type="predicted"/>
<gene>
    <name evidence="2" type="ORF">JJB11_24500</name>
</gene>
<keyword evidence="3" id="KW-1185">Reference proteome</keyword>
<evidence type="ECO:0000259" key="1">
    <source>
        <dbReference type="Pfam" id="PF01243"/>
    </source>
</evidence>
<reference evidence="2" key="2">
    <citation type="submission" date="2021-01" db="EMBL/GenBank/DDBJ databases">
        <authorList>
            <person name="Kang M."/>
        </authorList>
    </citation>
    <scope>NUCLEOTIDE SEQUENCE</scope>
    <source>
        <strain evidence="2">KACC 17527</strain>
    </source>
</reference>
<dbReference type="Pfam" id="PF01243">
    <property type="entry name" value="PNPOx_N"/>
    <property type="match status" value="1"/>
</dbReference>
<protein>
    <submittedName>
        <fullName evidence="2">Pyridoxamine 5'-phosphate oxidase family protein</fullName>
    </submittedName>
</protein>
<organism evidence="2 3">
    <name type="scientific">Ramlibacter ginsenosidimutans</name>
    <dbReference type="NCBI Taxonomy" id="502333"/>
    <lineage>
        <taxon>Bacteria</taxon>
        <taxon>Pseudomonadati</taxon>
        <taxon>Pseudomonadota</taxon>
        <taxon>Betaproteobacteria</taxon>
        <taxon>Burkholderiales</taxon>
        <taxon>Comamonadaceae</taxon>
        <taxon>Ramlibacter</taxon>
    </lineage>
</organism>
<dbReference type="Proteomes" id="UP000630528">
    <property type="component" value="Unassembled WGS sequence"/>
</dbReference>
<sequence length="274" mass="29596">MREADALHCAQRLQLARLLGGDAGRAQLLALLAPHARYMVLGKEVAGAQDVASELVTGPNGELARRLDWDAPQPAGTQVRLAGRRRPGTRDRGLVVTLHFEGDAIAIVQEQRTPPPPVAAQAIVLPDALKRRIDNALVEQHPMLVAHVDAQGQPILSFRGSVQVHGDDQLALWVRNAGGGFIQAIRANPRIALMYRDEQAKATYQFQGRARVTDAPAEREHIFQRAPAAERAHDFAKLGAAVVVDLDRVEGYAGLGPQGQVDGIRMLREGAAST</sequence>
<feature type="domain" description="Pyridoxamine 5'-phosphate oxidase N-terminal" evidence="1">
    <location>
        <begin position="132"/>
        <end position="226"/>
    </location>
</feature>
<dbReference type="InterPro" id="IPR011576">
    <property type="entry name" value="Pyridox_Oxase_N"/>
</dbReference>